<sequence>MRDAVLYKALAQPLQSTCLCHDSCDKLSTFTYESHIATNGYVQCYQALSQVYRVSVRWTLLTYVKATLNSRKLSIEKY</sequence>
<keyword evidence="2" id="KW-1185">Reference proteome</keyword>
<reference evidence="1 2" key="1">
    <citation type="submission" date="2015-01" db="EMBL/GenBank/DDBJ databases">
        <title>Evolution of Trichinella species and genotypes.</title>
        <authorList>
            <person name="Korhonen P.K."/>
            <person name="Edoardo P."/>
            <person name="Giuseppe L.R."/>
            <person name="Gasser R.B."/>
        </authorList>
    </citation>
    <scope>NUCLEOTIDE SEQUENCE [LARGE SCALE GENOMIC DNA]</scope>
    <source>
        <strain evidence="1">ISS120</strain>
    </source>
</reference>
<evidence type="ECO:0000313" key="1">
    <source>
        <dbReference type="EMBL" id="KRY53247.1"/>
    </source>
</evidence>
<evidence type="ECO:0000313" key="2">
    <source>
        <dbReference type="Proteomes" id="UP000054653"/>
    </source>
</evidence>
<protein>
    <submittedName>
        <fullName evidence="1">Uncharacterized protein</fullName>
    </submittedName>
</protein>
<gene>
    <name evidence="1" type="ORF">T03_4216</name>
</gene>
<dbReference type="AlphaFoldDB" id="A0A0V1CVN2"/>
<dbReference type="Proteomes" id="UP000054653">
    <property type="component" value="Unassembled WGS sequence"/>
</dbReference>
<comment type="caution">
    <text evidence="1">The sequence shown here is derived from an EMBL/GenBank/DDBJ whole genome shotgun (WGS) entry which is preliminary data.</text>
</comment>
<name>A0A0V1CVN2_TRIBR</name>
<accession>A0A0V1CVN2</accession>
<organism evidence="1 2">
    <name type="scientific">Trichinella britovi</name>
    <name type="common">Parasitic roundworm</name>
    <dbReference type="NCBI Taxonomy" id="45882"/>
    <lineage>
        <taxon>Eukaryota</taxon>
        <taxon>Metazoa</taxon>
        <taxon>Ecdysozoa</taxon>
        <taxon>Nematoda</taxon>
        <taxon>Enoplea</taxon>
        <taxon>Dorylaimia</taxon>
        <taxon>Trichinellida</taxon>
        <taxon>Trichinellidae</taxon>
        <taxon>Trichinella</taxon>
    </lineage>
</organism>
<dbReference type="EMBL" id="JYDI01000090">
    <property type="protein sequence ID" value="KRY53247.1"/>
    <property type="molecule type" value="Genomic_DNA"/>
</dbReference>
<proteinExistence type="predicted"/>